<organism evidence="8 9">
    <name type="scientific">Variovorax paradoxus</name>
    <dbReference type="NCBI Taxonomy" id="34073"/>
    <lineage>
        <taxon>Bacteria</taxon>
        <taxon>Pseudomonadati</taxon>
        <taxon>Pseudomonadota</taxon>
        <taxon>Betaproteobacteria</taxon>
        <taxon>Burkholderiales</taxon>
        <taxon>Comamonadaceae</taxon>
        <taxon>Variovorax</taxon>
    </lineage>
</organism>
<evidence type="ECO:0000256" key="5">
    <source>
        <dbReference type="ARBA" id="ARBA00023014"/>
    </source>
</evidence>
<keyword evidence="2" id="KW-0001">2Fe-2S</keyword>
<proteinExistence type="inferred from homology"/>
<dbReference type="PROSITE" id="PS51085">
    <property type="entry name" value="2FE2S_FER_2"/>
    <property type="match status" value="1"/>
</dbReference>
<sequence length="107" mass="11449">MPTIHYILKDGTTREVDAKIGASVMETAIRGNVRGIDAECGGCCSCATCHVYVDDAFADLLPPPDDMESALLDAVAAERRPHSRLSCQLSVTAAFDGLRVRIPETQA</sequence>
<dbReference type="GO" id="GO:0005829">
    <property type="term" value="C:cytosol"/>
    <property type="evidence" value="ECO:0007669"/>
    <property type="project" value="TreeGrafter"/>
</dbReference>
<evidence type="ECO:0000256" key="3">
    <source>
        <dbReference type="ARBA" id="ARBA00022723"/>
    </source>
</evidence>
<feature type="domain" description="2Fe-2S ferredoxin-type" evidence="7">
    <location>
        <begin position="2"/>
        <end position="106"/>
    </location>
</feature>
<dbReference type="AlphaFoldDB" id="A0A0H2MC04"/>
<dbReference type="InterPro" id="IPR001041">
    <property type="entry name" value="2Fe-2S_ferredoxin-type"/>
</dbReference>
<dbReference type="InterPro" id="IPR036010">
    <property type="entry name" value="2Fe-2S_ferredoxin-like_sf"/>
</dbReference>
<dbReference type="RefSeq" id="WP_047783328.1">
    <property type="nucleotide sequence ID" value="NZ_JZWI01000004.1"/>
</dbReference>
<evidence type="ECO:0000259" key="7">
    <source>
        <dbReference type="PROSITE" id="PS51085"/>
    </source>
</evidence>
<dbReference type="Pfam" id="PF00111">
    <property type="entry name" value="Fer2"/>
    <property type="match status" value="1"/>
</dbReference>
<evidence type="ECO:0000256" key="6">
    <source>
        <dbReference type="ARBA" id="ARBA00034078"/>
    </source>
</evidence>
<protein>
    <submittedName>
        <fullName evidence="8">Rhodocoxin</fullName>
    </submittedName>
</protein>
<dbReference type="GO" id="GO:0046872">
    <property type="term" value="F:metal ion binding"/>
    <property type="evidence" value="ECO:0007669"/>
    <property type="project" value="UniProtKB-KW"/>
</dbReference>
<comment type="similarity">
    <text evidence="1">Belongs to the adrenodoxin/putidaredoxin family.</text>
</comment>
<keyword evidence="3" id="KW-0479">Metal-binding</keyword>
<dbReference type="EMBL" id="JZWI01000004">
    <property type="protein sequence ID" value="KLN58197.1"/>
    <property type="molecule type" value="Genomic_DNA"/>
</dbReference>
<dbReference type="PANTHER" id="PTHR23426:SF65">
    <property type="entry name" value="FERREDOXIN-2, MITOCHONDRIAL"/>
    <property type="match status" value="1"/>
</dbReference>
<comment type="cofactor">
    <cofactor evidence="6">
        <name>[2Fe-2S] cluster</name>
        <dbReference type="ChEBI" id="CHEBI:190135"/>
    </cofactor>
</comment>
<evidence type="ECO:0000256" key="1">
    <source>
        <dbReference type="ARBA" id="ARBA00010914"/>
    </source>
</evidence>
<dbReference type="CDD" id="cd00207">
    <property type="entry name" value="fer2"/>
    <property type="match status" value="1"/>
</dbReference>
<dbReference type="GO" id="GO:0140647">
    <property type="term" value="P:P450-containing electron transport chain"/>
    <property type="evidence" value="ECO:0007669"/>
    <property type="project" value="InterPro"/>
</dbReference>
<evidence type="ECO:0000256" key="2">
    <source>
        <dbReference type="ARBA" id="ARBA00022714"/>
    </source>
</evidence>
<dbReference type="SUPFAM" id="SSF54292">
    <property type="entry name" value="2Fe-2S ferredoxin-like"/>
    <property type="match status" value="1"/>
</dbReference>
<keyword evidence="4" id="KW-0408">Iron</keyword>
<dbReference type="GO" id="GO:0009055">
    <property type="term" value="F:electron transfer activity"/>
    <property type="evidence" value="ECO:0007669"/>
    <property type="project" value="TreeGrafter"/>
</dbReference>
<accession>A0A0H2MC04</accession>
<dbReference type="PRINTS" id="PR00355">
    <property type="entry name" value="ADRENODOXIN"/>
</dbReference>
<keyword evidence="5" id="KW-0411">Iron-sulfur</keyword>
<keyword evidence="9" id="KW-1185">Reference proteome</keyword>
<dbReference type="PANTHER" id="PTHR23426">
    <property type="entry name" value="FERREDOXIN/ADRENODOXIN"/>
    <property type="match status" value="1"/>
</dbReference>
<reference evidence="8 9" key="1">
    <citation type="submission" date="2015-03" db="EMBL/GenBank/DDBJ databases">
        <title>Genome sequence of Variovorax paradoxus TBEA6.</title>
        <authorList>
            <person name="Poehlein A."/>
            <person name="Schuldes J."/>
            <person name="Wuebbeler J.H."/>
            <person name="Hiessl S."/>
            <person name="Steinbuechel A."/>
            <person name="Daniel R."/>
        </authorList>
    </citation>
    <scope>NUCLEOTIDE SEQUENCE [LARGE SCALE GENOMIC DNA]</scope>
    <source>
        <strain evidence="8 9">TBEA6</strain>
    </source>
</reference>
<dbReference type="GO" id="GO:0051537">
    <property type="term" value="F:2 iron, 2 sulfur cluster binding"/>
    <property type="evidence" value="ECO:0007669"/>
    <property type="project" value="UniProtKB-KW"/>
</dbReference>
<name>A0A0H2MC04_VARPD</name>
<evidence type="ECO:0000256" key="4">
    <source>
        <dbReference type="ARBA" id="ARBA00023004"/>
    </source>
</evidence>
<evidence type="ECO:0000313" key="9">
    <source>
        <dbReference type="Proteomes" id="UP000035170"/>
    </source>
</evidence>
<evidence type="ECO:0000313" key="8">
    <source>
        <dbReference type="EMBL" id="KLN58197.1"/>
    </source>
</evidence>
<dbReference type="Gene3D" id="3.10.20.30">
    <property type="match status" value="1"/>
</dbReference>
<dbReference type="Proteomes" id="UP000035170">
    <property type="component" value="Unassembled WGS sequence"/>
</dbReference>
<dbReference type="InterPro" id="IPR012675">
    <property type="entry name" value="Beta-grasp_dom_sf"/>
</dbReference>
<dbReference type="InterPro" id="IPR001055">
    <property type="entry name" value="Adrenodoxin-like"/>
</dbReference>
<gene>
    <name evidence="8" type="primary">thcC1</name>
    <name evidence="8" type="ORF">VPARA_07400</name>
</gene>
<comment type="caution">
    <text evidence="8">The sequence shown here is derived from an EMBL/GenBank/DDBJ whole genome shotgun (WGS) entry which is preliminary data.</text>
</comment>
<dbReference type="PATRIC" id="fig|34073.19.peg.748"/>